<reference evidence="1 2" key="1">
    <citation type="submission" date="2022-10" db="EMBL/GenBank/DDBJ databases">
        <title>Host association and intracellularity evolved multiple times independently in the Rickettsiales.</title>
        <authorList>
            <person name="Castelli M."/>
            <person name="Nardi T."/>
            <person name="Gammuto L."/>
            <person name="Bellinzona G."/>
            <person name="Sabaneyeva E."/>
            <person name="Potekhin A."/>
            <person name="Serra V."/>
            <person name="Petroni G."/>
            <person name="Sassera D."/>
        </authorList>
    </citation>
    <scope>NUCLEOTIDE SEQUENCE [LARGE SCALE GENOMIC DNA]</scope>
    <source>
        <strain evidence="1 2">Kr 154-4</strain>
    </source>
</reference>
<dbReference type="RefSeq" id="WP_323738236.1">
    <property type="nucleotide sequence ID" value="NZ_CP112932.1"/>
</dbReference>
<accession>A0ABZ0UQ07</accession>
<gene>
    <name evidence="1" type="ORF">Trichorick_00007</name>
</gene>
<evidence type="ECO:0000313" key="1">
    <source>
        <dbReference type="EMBL" id="WPY00137.1"/>
    </source>
</evidence>
<sequence length="97" mass="11099">MTIEDSAWDFLPSYSKNGYIDNNAIIWRFTQSVTINLLTNNLDQEVYNTAKSFLHSSILVEDGIIVTFIGNTEIELNNHFQHVDVKPGGAIYFRDDE</sequence>
<dbReference type="EMBL" id="CP112932">
    <property type="protein sequence ID" value="WPY00137.1"/>
    <property type="molecule type" value="Genomic_DNA"/>
</dbReference>
<protein>
    <submittedName>
        <fullName evidence="1">Uncharacterized protein</fullName>
    </submittedName>
</protein>
<dbReference type="Proteomes" id="UP001326613">
    <property type="component" value="Chromosome"/>
</dbReference>
<name>A0ABZ0UQ07_9RICK</name>
<proteinExistence type="predicted"/>
<evidence type="ECO:0000313" key="2">
    <source>
        <dbReference type="Proteomes" id="UP001326613"/>
    </source>
</evidence>
<organism evidence="1 2">
    <name type="scientific">Candidatus Trichorickettsia mobilis</name>
    <dbReference type="NCBI Taxonomy" id="1346319"/>
    <lineage>
        <taxon>Bacteria</taxon>
        <taxon>Pseudomonadati</taxon>
        <taxon>Pseudomonadota</taxon>
        <taxon>Alphaproteobacteria</taxon>
        <taxon>Rickettsiales</taxon>
        <taxon>Rickettsiaceae</taxon>
        <taxon>Rickettsieae</taxon>
        <taxon>Candidatus Trichorickettsia</taxon>
    </lineage>
</organism>
<keyword evidence="2" id="KW-1185">Reference proteome</keyword>